<accession>A7SPK3</accession>
<proteinExistence type="inferred from homology"/>
<evidence type="ECO:0000259" key="12">
    <source>
        <dbReference type="SMART" id="SM00983"/>
    </source>
</evidence>
<protein>
    <recommendedName>
        <fullName evidence="10">Thiamine pyrophosphokinase 1</fullName>
    </recommendedName>
    <alternativeName>
        <fullName evidence="11">Thiamin pyrophosphokinase 1</fullName>
    </alternativeName>
</protein>
<dbReference type="AlphaFoldDB" id="A7SPK3"/>
<dbReference type="GO" id="GO:0005829">
    <property type="term" value="C:cytosol"/>
    <property type="evidence" value="ECO:0007669"/>
    <property type="project" value="UniProtKB-ARBA"/>
</dbReference>
<comment type="pathway">
    <text evidence="1">Cofactor biosynthesis; thiamine diphosphate biosynthesis; thiamine diphosphate from thiamine: step 1/1.</text>
</comment>
<evidence type="ECO:0000256" key="9">
    <source>
        <dbReference type="ARBA" id="ARBA00055888"/>
    </source>
</evidence>
<dbReference type="Pfam" id="PF04263">
    <property type="entry name" value="TPK_catalytic"/>
    <property type="match status" value="1"/>
</dbReference>
<dbReference type="InterPro" id="IPR006282">
    <property type="entry name" value="Thi_PPkinase"/>
</dbReference>
<dbReference type="GO" id="GO:0004788">
    <property type="term" value="F:thiamine diphosphokinase activity"/>
    <property type="evidence" value="ECO:0000318"/>
    <property type="project" value="GO_Central"/>
</dbReference>
<dbReference type="InterPro" id="IPR007373">
    <property type="entry name" value="Thiamin_PyroPKinase_B1-bd"/>
</dbReference>
<dbReference type="OrthoDB" id="25149at2759"/>
<dbReference type="InterPro" id="IPR036371">
    <property type="entry name" value="TPK_B1-bd_sf"/>
</dbReference>
<reference evidence="13 14" key="1">
    <citation type="journal article" date="2007" name="Science">
        <title>Sea anemone genome reveals ancestral eumetazoan gene repertoire and genomic organization.</title>
        <authorList>
            <person name="Putnam N.H."/>
            <person name="Srivastava M."/>
            <person name="Hellsten U."/>
            <person name="Dirks B."/>
            <person name="Chapman J."/>
            <person name="Salamov A."/>
            <person name="Terry A."/>
            <person name="Shapiro H."/>
            <person name="Lindquist E."/>
            <person name="Kapitonov V.V."/>
            <person name="Jurka J."/>
            <person name="Genikhovich G."/>
            <person name="Grigoriev I.V."/>
            <person name="Lucas S.M."/>
            <person name="Steele R.E."/>
            <person name="Finnerty J.R."/>
            <person name="Technau U."/>
            <person name="Martindale M.Q."/>
            <person name="Rokhsar D.S."/>
        </authorList>
    </citation>
    <scope>NUCLEOTIDE SEQUENCE [LARGE SCALE GENOMIC DNA]</scope>
    <source>
        <strain evidence="14">CH2 X CH6</strain>
    </source>
</reference>
<feature type="domain" description="Thiamin pyrophosphokinase thiamin-binding" evidence="12">
    <location>
        <begin position="176"/>
        <end position="243"/>
    </location>
</feature>
<dbReference type="FunFam" id="3.40.50.10240:FF:000006">
    <property type="entry name" value="Thiamin pyrophosphokinase 1"/>
    <property type="match status" value="1"/>
</dbReference>
<comment type="function">
    <text evidence="9">Catalyzes the phosphorylation of thiamine to thiamine pyrophosphate (TPP) utilizing UTP and therefore links the biosynthesis of TPP to pyrimidines metabolism. By producing thiamine pyrophosphate, a cofactor of the mitochondrial pyruvate dehydrogenase indirectly regulates pyruvate oxidation and lipogenesis. Although it can also catalyze thiamine phosphorylation using ATP and CTP in vitro, it does so with significantly lower efficiency and without physiological relevance evidence.</text>
</comment>
<keyword evidence="7" id="KW-0067">ATP-binding</keyword>
<evidence type="ECO:0000256" key="8">
    <source>
        <dbReference type="ARBA" id="ARBA00050898"/>
    </source>
</evidence>
<dbReference type="PhylomeDB" id="A7SPK3"/>
<dbReference type="GO" id="GO:0016301">
    <property type="term" value="F:kinase activity"/>
    <property type="evidence" value="ECO:0007669"/>
    <property type="project" value="UniProtKB-KW"/>
</dbReference>
<evidence type="ECO:0000256" key="6">
    <source>
        <dbReference type="ARBA" id="ARBA00022777"/>
    </source>
</evidence>
<dbReference type="eggNOG" id="KOG3153">
    <property type="taxonomic scope" value="Eukaryota"/>
</dbReference>
<evidence type="ECO:0000256" key="2">
    <source>
        <dbReference type="ARBA" id="ARBA00006785"/>
    </source>
</evidence>
<dbReference type="GO" id="GO:0009229">
    <property type="term" value="P:thiamine diphosphate biosynthetic process"/>
    <property type="evidence" value="ECO:0000318"/>
    <property type="project" value="GO_Central"/>
</dbReference>
<keyword evidence="4" id="KW-0808">Transferase</keyword>
<evidence type="ECO:0000256" key="11">
    <source>
        <dbReference type="ARBA" id="ARBA00076797"/>
    </source>
</evidence>
<evidence type="ECO:0000256" key="3">
    <source>
        <dbReference type="ARBA" id="ARBA00011738"/>
    </source>
</evidence>
<dbReference type="PANTHER" id="PTHR13622:SF8">
    <property type="entry name" value="THIAMIN PYROPHOSPHOKINASE 1"/>
    <property type="match status" value="1"/>
</dbReference>
<evidence type="ECO:0000256" key="10">
    <source>
        <dbReference type="ARBA" id="ARBA00074758"/>
    </source>
</evidence>
<dbReference type="Gene3D" id="2.60.120.320">
    <property type="entry name" value="Thiamin pyrophosphokinase, thiamin-binding domain"/>
    <property type="match status" value="1"/>
</dbReference>
<dbReference type="EMBL" id="DS469734">
    <property type="protein sequence ID" value="EDO34380.1"/>
    <property type="molecule type" value="Genomic_DNA"/>
</dbReference>
<dbReference type="STRING" id="45351.A7SPK3"/>
<dbReference type="GO" id="GO:0030975">
    <property type="term" value="F:thiamine binding"/>
    <property type="evidence" value="ECO:0007669"/>
    <property type="project" value="InterPro"/>
</dbReference>
<dbReference type="SMART" id="SM00983">
    <property type="entry name" value="TPK_B1_binding"/>
    <property type="match status" value="1"/>
</dbReference>
<dbReference type="FunFam" id="2.60.120.320:FF:000002">
    <property type="entry name" value="Thiamine pyrophosphokinase"/>
    <property type="match status" value="1"/>
</dbReference>
<comment type="similarity">
    <text evidence="2">Belongs to the thiamine pyrophosphokinase family.</text>
</comment>
<name>A7SPK3_NEMVE</name>
<dbReference type="GO" id="GO:0005524">
    <property type="term" value="F:ATP binding"/>
    <property type="evidence" value="ECO:0007669"/>
    <property type="project" value="UniProtKB-KW"/>
</dbReference>
<evidence type="ECO:0000256" key="7">
    <source>
        <dbReference type="ARBA" id="ARBA00022840"/>
    </source>
</evidence>
<gene>
    <name evidence="13" type="ORF">NEMVEDRAFT_v1g230649</name>
</gene>
<dbReference type="PANTHER" id="PTHR13622">
    <property type="entry name" value="THIAMIN PYROPHOSPHOKINASE"/>
    <property type="match status" value="1"/>
</dbReference>
<dbReference type="InParanoid" id="A7SPK3"/>
<evidence type="ECO:0000256" key="1">
    <source>
        <dbReference type="ARBA" id="ARBA00005078"/>
    </source>
</evidence>
<sequence>MEPLQFLLPEKYQKFALLILNCPFGKVKKFLPILWRKAVFTVCVDGAANHLHTHFFSDIDSVFSEYELDFVPDFITGDFDSINKHVLEDLSARGSQIIETPDQDHTDFTKALKFVLSRSNIDSLLDSVVVLCGLPTESRFDQVFANLNTLMIASKISDKPVWFIYGESMSVLIQPGKHTINVQSGLEGDWCSLVPIGRPCTDVTTSGLKWNLEHSTLEFGSLISTSNMLDGTGLVNIETNETLLWTIGIKSCLESPFWAPSY</sequence>
<dbReference type="InterPro" id="IPR007371">
    <property type="entry name" value="TPK_catalytic"/>
</dbReference>
<dbReference type="CDD" id="cd07995">
    <property type="entry name" value="TPK"/>
    <property type="match status" value="1"/>
</dbReference>
<dbReference type="HOGENOM" id="CLU_044237_0_2_1"/>
<keyword evidence="14" id="KW-1185">Reference proteome</keyword>
<dbReference type="Proteomes" id="UP000001593">
    <property type="component" value="Unassembled WGS sequence"/>
</dbReference>
<dbReference type="SUPFAM" id="SSF63999">
    <property type="entry name" value="Thiamin pyrophosphokinase, catalytic domain"/>
    <property type="match status" value="1"/>
</dbReference>
<keyword evidence="6" id="KW-0418">Kinase</keyword>
<evidence type="ECO:0000313" key="13">
    <source>
        <dbReference type="EMBL" id="EDO34380.1"/>
    </source>
</evidence>
<dbReference type="NCBIfam" id="TIGR01378">
    <property type="entry name" value="thi_PPkinase"/>
    <property type="match status" value="1"/>
</dbReference>
<dbReference type="SUPFAM" id="SSF63862">
    <property type="entry name" value="Thiamin pyrophosphokinase, substrate-binding domain"/>
    <property type="match status" value="1"/>
</dbReference>
<evidence type="ECO:0000256" key="4">
    <source>
        <dbReference type="ARBA" id="ARBA00022679"/>
    </source>
</evidence>
<keyword evidence="5" id="KW-0547">Nucleotide-binding</keyword>
<dbReference type="KEGG" id="nve:5505721"/>
<dbReference type="Pfam" id="PF04265">
    <property type="entry name" value="TPK_B1_binding"/>
    <property type="match status" value="1"/>
</dbReference>
<evidence type="ECO:0000256" key="5">
    <source>
        <dbReference type="ARBA" id="ARBA00022741"/>
    </source>
</evidence>
<dbReference type="OMA" id="TDMCKAL"/>
<organism evidence="13 14">
    <name type="scientific">Nematostella vectensis</name>
    <name type="common">Starlet sea anemone</name>
    <dbReference type="NCBI Taxonomy" id="45351"/>
    <lineage>
        <taxon>Eukaryota</taxon>
        <taxon>Metazoa</taxon>
        <taxon>Cnidaria</taxon>
        <taxon>Anthozoa</taxon>
        <taxon>Hexacorallia</taxon>
        <taxon>Actiniaria</taxon>
        <taxon>Edwardsiidae</taxon>
        <taxon>Nematostella</taxon>
    </lineage>
</organism>
<dbReference type="GO" id="GO:0006772">
    <property type="term" value="P:thiamine metabolic process"/>
    <property type="evidence" value="ECO:0007669"/>
    <property type="project" value="InterPro"/>
</dbReference>
<dbReference type="Gene3D" id="3.40.50.10240">
    <property type="entry name" value="Thiamin pyrophosphokinase, catalytic domain"/>
    <property type="match status" value="1"/>
</dbReference>
<evidence type="ECO:0000313" key="14">
    <source>
        <dbReference type="Proteomes" id="UP000001593"/>
    </source>
</evidence>
<dbReference type="InterPro" id="IPR036759">
    <property type="entry name" value="TPK_catalytic_sf"/>
</dbReference>
<comment type="subunit">
    <text evidence="3">Homodimer.</text>
</comment>
<comment type="catalytic activity">
    <reaction evidence="8">
        <text>thiamine + UTP = thiamine diphosphate + UMP + H(+)</text>
        <dbReference type="Rhea" id="RHEA:79423"/>
        <dbReference type="ChEBI" id="CHEBI:15378"/>
        <dbReference type="ChEBI" id="CHEBI:18385"/>
        <dbReference type="ChEBI" id="CHEBI:46398"/>
        <dbReference type="ChEBI" id="CHEBI:57865"/>
        <dbReference type="ChEBI" id="CHEBI:58937"/>
    </reaction>
    <physiologicalReaction direction="left-to-right" evidence="8">
        <dbReference type="Rhea" id="RHEA:79424"/>
    </physiologicalReaction>
</comment>